<organism evidence="1 2">
    <name type="scientific">Neisseria meningitidis serogroup B (strain ATCC 13091 / M2091)</name>
    <dbReference type="NCBI Taxonomy" id="862513"/>
    <lineage>
        <taxon>Bacteria</taxon>
        <taxon>Pseudomonadati</taxon>
        <taxon>Pseudomonadota</taxon>
        <taxon>Betaproteobacteria</taxon>
        <taxon>Neisseriales</taxon>
        <taxon>Neisseriaceae</taxon>
        <taxon>Neisseria</taxon>
    </lineage>
</organism>
<dbReference type="AlphaFoldDB" id="E0NAU1"/>
<evidence type="ECO:0000313" key="2">
    <source>
        <dbReference type="Proteomes" id="UP000005526"/>
    </source>
</evidence>
<dbReference type="Proteomes" id="UP000005526">
    <property type="component" value="Unassembled WGS sequence"/>
</dbReference>
<gene>
    <name evidence="1" type="ORF">HMPREF0602_1623</name>
</gene>
<dbReference type="EMBL" id="AEEF01000079">
    <property type="protein sequence ID" value="EFM03891.1"/>
    <property type="molecule type" value="Genomic_DNA"/>
</dbReference>
<comment type="caution">
    <text evidence="1">The sequence shown here is derived from an EMBL/GenBank/DDBJ whole genome shotgun (WGS) entry which is preliminary data.</text>
</comment>
<reference evidence="1 2" key="1">
    <citation type="submission" date="2010-07" db="EMBL/GenBank/DDBJ databases">
        <authorList>
            <person name="Muzny D."/>
            <person name="Qin X."/>
            <person name="Deng J."/>
            <person name="Jiang H."/>
            <person name="Liu Y."/>
            <person name="Qu J."/>
            <person name="Song X.-Z."/>
            <person name="Zhang L."/>
            <person name="Thornton R."/>
            <person name="Coyle M."/>
            <person name="Francisco L."/>
            <person name="Jackson L."/>
            <person name="Javaid M."/>
            <person name="Korchina V."/>
            <person name="Kovar C."/>
            <person name="Mata R."/>
            <person name="Mathew T."/>
            <person name="Ngo R."/>
            <person name="Nguyen L."/>
            <person name="Nguyen N."/>
            <person name="Okwuonu G."/>
            <person name="Ongeri F."/>
            <person name="Pham C."/>
            <person name="Simmons D."/>
            <person name="Wilczek-Boney K."/>
            <person name="Hale W."/>
            <person name="Jakkamsetti A."/>
            <person name="Pham P."/>
            <person name="Ruth R."/>
            <person name="San Lucas F."/>
            <person name="Warren J."/>
            <person name="Zhang J."/>
            <person name="Zhao Z."/>
            <person name="Zhou C."/>
            <person name="Zhu D."/>
            <person name="Lee S."/>
            <person name="Bess C."/>
            <person name="Blankenburg K."/>
            <person name="Forbes L."/>
            <person name="Fu Q."/>
            <person name="Gubbala S."/>
            <person name="Hirani K."/>
            <person name="Jayaseelan J.C."/>
            <person name="Lara F."/>
            <person name="Munidasa M."/>
            <person name="Palculict T."/>
            <person name="Patil S."/>
            <person name="Pu L.-L."/>
            <person name="Saada N."/>
            <person name="Tang L."/>
            <person name="Weissenberger G."/>
            <person name="Zhu Y."/>
            <person name="Hemphill L."/>
            <person name="Shang Y."/>
            <person name="Youmans B."/>
            <person name="Ayvaz T."/>
            <person name="Ross M."/>
            <person name="Santibanez J."/>
            <person name="Aqrawi P."/>
            <person name="Gross S."/>
            <person name="Joshi V."/>
            <person name="Fowler G."/>
            <person name="Nazareth L."/>
            <person name="Reid J."/>
            <person name="Worley K."/>
            <person name="Petrosino J."/>
            <person name="Highlander S."/>
            <person name="Gibbs R."/>
        </authorList>
    </citation>
    <scope>NUCLEOTIDE SEQUENCE [LARGE SCALE GENOMIC DNA]</scope>
    <source>
        <strain evidence="1 2">ATCC 13091</strain>
    </source>
</reference>
<dbReference type="HOGENOM" id="CLU_3292942_0_0_4"/>
<evidence type="ECO:0000313" key="1">
    <source>
        <dbReference type="EMBL" id="EFM03891.1"/>
    </source>
</evidence>
<protein>
    <submittedName>
        <fullName evidence="1">Uncharacterized protein</fullName>
    </submittedName>
</protein>
<name>E0NAU1_NEIM3</name>
<accession>E0NAU1</accession>
<proteinExistence type="predicted"/>
<sequence length="40" mass="4447">MPLFAAAAAQPAMAWAILWVVYRCQPSLLIILRMITPFDG</sequence>